<reference evidence="3" key="1">
    <citation type="submission" date="2020-06" db="EMBL/GenBank/DDBJ databases">
        <authorList>
            <person name="Li T."/>
            <person name="Hu X."/>
            <person name="Zhang T."/>
            <person name="Song X."/>
            <person name="Zhang H."/>
            <person name="Dai N."/>
            <person name="Sheng W."/>
            <person name="Hou X."/>
            <person name="Wei L."/>
        </authorList>
    </citation>
    <scope>NUCLEOTIDE SEQUENCE</scope>
    <source>
        <strain evidence="3">G02</strain>
        <tissue evidence="3">Leaf</tissue>
    </source>
</reference>
<evidence type="ECO:0000259" key="2">
    <source>
        <dbReference type="Pfam" id="PF10536"/>
    </source>
</evidence>
<dbReference type="EMBL" id="JACGWJ010000013">
    <property type="protein sequence ID" value="KAL0379018.1"/>
    <property type="molecule type" value="Genomic_DNA"/>
</dbReference>
<evidence type="ECO:0000256" key="1">
    <source>
        <dbReference type="SAM" id="MobiDB-lite"/>
    </source>
</evidence>
<feature type="region of interest" description="Disordered" evidence="1">
    <location>
        <begin position="244"/>
        <end position="277"/>
    </location>
</feature>
<accession>A0AAW2RG52</accession>
<feature type="region of interest" description="Disordered" evidence="1">
    <location>
        <begin position="184"/>
        <end position="213"/>
    </location>
</feature>
<dbReference type="AlphaFoldDB" id="A0AAW2RG52"/>
<name>A0AAW2RG52_SESRA</name>
<dbReference type="Pfam" id="PF10536">
    <property type="entry name" value="PMD"/>
    <property type="match status" value="1"/>
</dbReference>
<dbReference type="GO" id="GO:0010073">
    <property type="term" value="P:meristem maintenance"/>
    <property type="evidence" value="ECO:0007669"/>
    <property type="project" value="InterPro"/>
</dbReference>
<dbReference type="InterPro" id="IPR019557">
    <property type="entry name" value="AminoTfrase-like_pln_mobile"/>
</dbReference>
<gene>
    <name evidence="3" type="ORF">Sradi_3207300</name>
</gene>
<protein>
    <submittedName>
        <fullName evidence="3">Serine/threonine-protein phosphatase 7 long form</fullName>
    </submittedName>
</protein>
<sequence>MGFLGVLQCGHIEIDQHLITALVERWRPETHTFYFPIGEATVTLQDIAIIWALPLEGNTCDSDSPFEEVLQEAREIVYSIAEMKSEYRWSHAIVTNLGMVSWSYHISQTHAAHNAVRIIRNTFDRMKQNEVERVGQMIIDYNNAPTDYPSVRQLMASHHQTHQEIMEFLETRYPPVYSGATLYNSGNEAGPSNARNEAGPSTQHTPANMAYLSNSDTSNLPFVEDEYAINPVLRRHYEISPVSFEHLDSPAQNTDQRQEQPARRNRRRPRCGTGGHY</sequence>
<feature type="domain" description="Aminotransferase-like plant mobile" evidence="2">
    <location>
        <begin position="2"/>
        <end position="131"/>
    </location>
</feature>
<evidence type="ECO:0000313" key="3">
    <source>
        <dbReference type="EMBL" id="KAL0379018.1"/>
    </source>
</evidence>
<comment type="caution">
    <text evidence="3">The sequence shown here is derived from an EMBL/GenBank/DDBJ whole genome shotgun (WGS) entry which is preliminary data.</text>
</comment>
<dbReference type="InterPro" id="IPR044824">
    <property type="entry name" value="MAIN-like"/>
</dbReference>
<reference evidence="3" key="2">
    <citation type="journal article" date="2024" name="Plant">
        <title>Genomic evolution and insights into agronomic trait innovations of Sesamum species.</title>
        <authorList>
            <person name="Miao H."/>
            <person name="Wang L."/>
            <person name="Qu L."/>
            <person name="Liu H."/>
            <person name="Sun Y."/>
            <person name="Le M."/>
            <person name="Wang Q."/>
            <person name="Wei S."/>
            <person name="Zheng Y."/>
            <person name="Lin W."/>
            <person name="Duan Y."/>
            <person name="Cao H."/>
            <person name="Xiong S."/>
            <person name="Wang X."/>
            <person name="Wei L."/>
            <person name="Li C."/>
            <person name="Ma Q."/>
            <person name="Ju M."/>
            <person name="Zhao R."/>
            <person name="Li G."/>
            <person name="Mu C."/>
            <person name="Tian Q."/>
            <person name="Mei H."/>
            <person name="Zhang T."/>
            <person name="Gao T."/>
            <person name="Zhang H."/>
        </authorList>
    </citation>
    <scope>NUCLEOTIDE SEQUENCE</scope>
    <source>
        <strain evidence="3">G02</strain>
    </source>
</reference>
<dbReference type="PANTHER" id="PTHR46033">
    <property type="entry name" value="PROTEIN MAIN-LIKE 2"/>
    <property type="match status" value="1"/>
</dbReference>
<feature type="compositionally biased region" description="Polar residues" evidence="1">
    <location>
        <begin position="193"/>
        <end position="213"/>
    </location>
</feature>
<dbReference type="PANTHER" id="PTHR46033:SF8">
    <property type="entry name" value="PROTEIN MAINTENANCE OF MERISTEMS-LIKE"/>
    <property type="match status" value="1"/>
</dbReference>
<organism evidence="3">
    <name type="scientific">Sesamum radiatum</name>
    <name type="common">Black benniseed</name>
    <dbReference type="NCBI Taxonomy" id="300843"/>
    <lineage>
        <taxon>Eukaryota</taxon>
        <taxon>Viridiplantae</taxon>
        <taxon>Streptophyta</taxon>
        <taxon>Embryophyta</taxon>
        <taxon>Tracheophyta</taxon>
        <taxon>Spermatophyta</taxon>
        <taxon>Magnoliopsida</taxon>
        <taxon>eudicotyledons</taxon>
        <taxon>Gunneridae</taxon>
        <taxon>Pentapetalae</taxon>
        <taxon>asterids</taxon>
        <taxon>lamiids</taxon>
        <taxon>Lamiales</taxon>
        <taxon>Pedaliaceae</taxon>
        <taxon>Sesamum</taxon>
    </lineage>
</organism>
<proteinExistence type="predicted"/>